<feature type="region of interest" description="Disordered" evidence="1">
    <location>
        <begin position="236"/>
        <end position="263"/>
    </location>
</feature>
<dbReference type="PANTHER" id="PTHR16277">
    <property type="entry name" value="CELL DIVISION CYCLE ASSOCIATED PROTEIN 4/SERTA DOMAIN-CONTAINING PROTEIN 2"/>
    <property type="match status" value="1"/>
</dbReference>
<proteinExistence type="predicted"/>
<feature type="region of interest" description="Disordered" evidence="1">
    <location>
        <begin position="24"/>
        <end position="65"/>
    </location>
</feature>
<dbReference type="PROSITE" id="PS51053">
    <property type="entry name" value="SERTA"/>
    <property type="match status" value="1"/>
</dbReference>
<organism evidence="3 4">
    <name type="scientific">Sitophilus oryzae</name>
    <name type="common">Rice weevil</name>
    <name type="synonym">Curculio oryzae</name>
    <dbReference type="NCBI Taxonomy" id="7048"/>
    <lineage>
        <taxon>Eukaryota</taxon>
        <taxon>Metazoa</taxon>
        <taxon>Ecdysozoa</taxon>
        <taxon>Arthropoda</taxon>
        <taxon>Hexapoda</taxon>
        <taxon>Insecta</taxon>
        <taxon>Pterygota</taxon>
        <taxon>Neoptera</taxon>
        <taxon>Endopterygota</taxon>
        <taxon>Coleoptera</taxon>
        <taxon>Polyphaga</taxon>
        <taxon>Cucujiformia</taxon>
        <taxon>Curculionidae</taxon>
        <taxon>Dryophthorinae</taxon>
        <taxon>Sitophilus</taxon>
    </lineage>
</organism>
<reference evidence="4" key="1">
    <citation type="submission" date="2025-08" db="UniProtKB">
        <authorList>
            <consortium name="RefSeq"/>
        </authorList>
    </citation>
    <scope>IDENTIFICATION</scope>
    <source>
        <tissue evidence="4">Gonads</tissue>
    </source>
</reference>
<name>A0A6J2YF30_SITOR</name>
<dbReference type="GO" id="GO:0005634">
    <property type="term" value="C:nucleus"/>
    <property type="evidence" value="ECO:0007669"/>
    <property type="project" value="TreeGrafter"/>
</dbReference>
<dbReference type="InterPro" id="IPR009263">
    <property type="entry name" value="SERTA_dom"/>
</dbReference>
<sequence length="359" mass="39867">MWFETQNCDMMGLQTTTTAVAAGKRKFDSTTPAPLPDPDAPPAKSGKWDTLTAPQQPPAVTPSSATDDCIARLRAVAVPAADTWRAPAPSLAATLLSEDEFEDDEFEDELSDEEKCAGMVPPFDPPRFATPVPQISYGRYQSADYWQYYQPPQQQTIRCEENGKSYLELGAAPQAKTRVRCCDGRTRWCHVPCYRQRRLAVLNLSMCKLARYRQCSDPSLRRSVLICNTLRRLEREMEADPPEPSYPLLPEMTPPTRPCPVPEAGYEQSLREVACSSGRATPFPSSAPDTDSGIGDEDTRPINWGSVLSLSSQTDLESLNNNELYAELGLSDNDEEWKEPRTEPTAEWDGLMHVLVGGT</sequence>
<dbReference type="Pfam" id="PF06031">
    <property type="entry name" value="SERTA"/>
    <property type="match status" value="1"/>
</dbReference>
<dbReference type="RefSeq" id="XP_030762538.1">
    <property type="nucleotide sequence ID" value="XM_030906678.1"/>
</dbReference>
<dbReference type="CTD" id="53562"/>
<dbReference type="InterPro" id="IPR052262">
    <property type="entry name" value="E2F-SERTA_domain_protein"/>
</dbReference>
<dbReference type="GeneID" id="115887288"/>
<feature type="region of interest" description="Disordered" evidence="1">
    <location>
        <begin position="277"/>
        <end position="300"/>
    </location>
</feature>
<feature type="compositionally biased region" description="Pro residues" evidence="1">
    <location>
        <begin position="242"/>
        <end position="261"/>
    </location>
</feature>
<evidence type="ECO:0000313" key="4">
    <source>
        <dbReference type="RefSeq" id="XP_030762538.1"/>
    </source>
</evidence>
<evidence type="ECO:0000313" key="3">
    <source>
        <dbReference type="Proteomes" id="UP000504635"/>
    </source>
</evidence>
<keyword evidence="3" id="KW-1185">Reference proteome</keyword>
<evidence type="ECO:0000256" key="1">
    <source>
        <dbReference type="SAM" id="MobiDB-lite"/>
    </source>
</evidence>
<dbReference type="OrthoDB" id="8735401at2759"/>
<feature type="domain" description="SERTA" evidence="2">
    <location>
        <begin position="194"/>
        <end position="241"/>
    </location>
</feature>
<accession>A0A6J2YF30</accession>
<dbReference type="AlphaFoldDB" id="A0A6J2YF30"/>
<gene>
    <name evidence="4" type="primary">LOC115887288</name>
</gene>
<evidence type="ECO:0000259" key="2">
    <source>
        <dbReference type="PROSITE" id="PS51053"/>
    </source>
</evidence>
<dbReference type="Proteomes" id="UP000504635">
    <property type="component" value="Unplaced"/>
</dbReference>
<dbReference type="PANTHER" id="PTHR16277:SF7">
    <property type="entry name" value="RE12330P"/>
    <property type="match status" value="1"/>
</dbReference>
<protein>
    <submittedName>
        <fullName evidence="4">Uncharacterized protein LOC115887288 isoform X2</fullName>
    </submittedName>
</protein>